<proteinExistence type="predicted"/>
<dbReference type="Proteomes" id="UP000828390">
    <property type="component" value="Unassembled WGS sequence"/>
</dbReference>
<dbReference type="AlphaFoldDB" id="A0A9D3YCP3"/>
<comment type="caution">
    <text evidence="1">The sequence shown here is derived from an EMBL/GenBank/DDBJ whole genome shotgun (WGS) entry which is preliminary data.</text>
</comment>
<sequence length="165" mass="18678">MEKFQRDLSESQAALYEEGQSRTKLQMELDAKDSEIELLQQKLNVVNLDSASVHSGSMEDGDNSKHNSSLSSPGMYDIYAPLQRKGGVLFCTCWSVRQSVGLSGGPSFGLSTRWFPDDNSRTLRPRIMKLHRYIDHDWQMTPIDFKVTRSKDKVTVTRNSKMVSG</sequence>
<evidence type="ECO:0000313" key="2">
    <source>
        <dbReference type="Proteomes" id="UP000828390"/>
    </source>
</evidence>
<evidence type="ECO:0000313" key="1">
    <source>
        <dbReference type="EMBL" id="KAH3697908.1"/>
    </source>
</evidence>
<name>A0A9D3YCP3_DREPO</name>
<protein>
    <submittedName>
        <fullName evidence="1">Uncharacterized protein</fullName>
    </submittedName>
</protein>
<keyword evidence="2" id="KW-1185">Reference proteome</keyword>
<dbReference type="EMBL" id="JAIWYP010000016">
    <property type="protein sequence ID" value="KAH3697908.1"/>
    <property type="molecule type" value="Genomic_DNA"/>
</dbReference>
<reference evidence="1" key="2">
    <citation type="submission" date="2020-11" db="EMBL/GenBank/DDBJ databases">
        <authorList>
            <person name="McCartney M.A."/>
            <person name="Auch B."/>
            <person name="Kono T."/>
            <person name="Mallez S."/>
            <person name="Becker A."/>
            <person name="Gohl D.M."/>
            <person name="Silverstein K.A.T."/>
            <person name="Koren S."/>
            <person name="Bechman K.B."/>
            <person name="Herman A."/>
            <person name="Abrahante J.E."/>
            <person name="Garbe J."/>
        </authorList>
    </citation>
    <scope>NUCLEOTIDE SEQUENCE</scope>
    <source>
        <strain evidence="1">Duluth1</strain>
        <tissue evidence="1">Whole animal</tissue>
    </source>
</reference>
<gene>
    <name evidence="1" type="ORF">DPMN_085420</name>
</gene>
<accession>A0A9D3YCP3</accession>
<reference evidence="1" key="1">
    <citation type="journal article" date="2019" name="bioRxiv">
        <title>The Genome of the Zebra Mussel, Dreissena polymorpha: A Resource for Invasive Species Research.</title>
        <authorList>
            <person name="McCartney M.A."/>
            <person name="Auch B."/>
            <person name="Kono T."/>
            <person name="Mallez S."/>
            <person name="Zhang Y."/>
            <person name="Obille A."/>
            <person name="Becker A."/>
            <person name="Abrahante J.E."/>
            <person name="Garbe J."/>
            <person name="Badalamenti J.P."/>
            <person name="Herman A."/>
            <person name="Mangelson H."/>
            <person name="Liachko I."/>
            <person name="Sullivan S."/>
            <person name="Sone E.D."/>
            <person name="Koren S."/>
            <person name="Silverstein K.A.T."/>
            <person name="Beckman K.B."/>
            <person name="Gohl D.M."/>
        </authorList>
    </citation>
    <scope>NUCLEOTIDE SEQUENCE</scope>
    <source>
        <strain evidence="1">Duluth1</strain>
        <tissue evidence="1">Whole animal</tissue>
    </source>
</reference>
<organism evidence="1 2">
    <name type="scientific">Dreissena polymorpha</name>
    <name type="common">Zebra mussel</name>
    <name type="synonym">Mytilus polymorpha</name>
    <dbReference type="NCBI Taxonomy" id="45954"/>
    <lineage>
        <taxon>Eukaryota</taxon>
        <taxon>Metazoa</taxon>
        <taxon>Spiralia</taxon>
        <taxon>Lophotrochozoa</taxon>
        <taxon>Mollusca</taxon>
        <taxon>Bivalvia</taxon>
        <taxon>Autobranchia</taxon>
        <taxon>Heteroconchia</taxon>
        <taxon>Euheterodonta</taxon>
        <taxon>Imparidentia</taxon>
        <taxon>Neoheterodontei</taxon>
        <taxon>Myida</taxon>
        <taxon>Dreissenoidea</taxon>
        <taxon>Dreissenidae</taxon>
        <taxon>Dreissena</taxon>
    </lineage>
</organism>